<feature type="compositionally biased region" description="Basic residues" evidence="1">
    <location>
        <begin position="311"/>
        <end position="322"/>
    </location>
</feature>
<dbReference type="OrthoDB" id="2159131at2759"/>
<organism evidence="3 4">
    <name type="scientific">Talaromyces islandicus</name>
    <name type="common">Penicillium islandicum</name>
    <dbReference type="NCBI Taxonomy" id="28573"/>
    <lineage>
        <taxon>Eukaryota</taxon>
        <taxon>Fungi</taxon>
        <taxon>Dikarya</taxon>
        <taxon>Ascomycota</taxon>
        <taxon>Pezizomycotina</taxon>
        <taxon>Eurotiomycetes</taxon>
        <taxon>Eurotiomycetidae</taxon>
        <taxon>Eurotiales</taxon>
        <taxon>Trichocomaceae</taxon>
        <taxon>Talaromyces</taxon>
        <taxon>Talaromyces sect. Islandici</taxon>
    </lineage>
</organism>
<protein>
    <recommendedName>
        <fullName evidence="2">CBF1-interacting co-repressor CIR N-terminal domain-containing protein</fullName>
    </recommendedName>
</protein>
<dbReference type="OMA" id="KRYSAQF"/>
<feature type="region of interest" description="Disordered" evidence="1">
    <location>
        <begin position="194"/>
        <end position="339"/>
    </location>
</feature>
<dbReference type="InterPro" id="IPR039875">
    <property type="entry name" value="LENG1-like"/>
</dbReference>
<dbReference type="Proteomes" id="UP000054383">
    <property type="component" value="Unassembled WGS sequence"/>
</dbReference>
<feature type="compositionally biased region" description="Basic and acidic residues" evidence="1">
    <location>
        <begin position="299"/>
        <end position="310"/>
    </location>
</feature>
<name>A0A0U1MAP1_TALIS</name>
<feature type="region of interest" description="Disordered" evidence="1">
    <location>
        <begin position="25"/>
        <end position="98"/>
    </location>
</feature>
<feature type="compositionally biased region" description="Basic residues" evidence="1">
    <location>
        <begin position="272"/>
        <end position="283"/>
    </location>
</feature>
<evidence type="ECO:0000256" key="1">
    <source>
        <dbReference type="SAM" id="MobiDB-lite"/>
    </source>
</evidence>
<sequence length="339" mass="40044">MPLHLLGKKSWNVYNPENIARVRRDEEAAKAREEEEERRMQEVDAERRIKILRGERPPTPPSPPSSSRDGDERGHRRHDATRHRKRRRIAGEDDTDRDIRFAKEDAVHNDSKRRELLATSEKKNRDAHVAIVDTDGHLNLFTEQMTRHQHVEKNAEAEAEAAKKKRAFEDQYTMRFSNAAGYRESINQAPWYSSSATRKKLAQDRIPSKDVWGNEDPMRQAREKARIDASDPLAAMKAGVRGVKKVQRERKQWQEEKLRELEELKRAERSQNKHGSRRRRSRSRSRDSLNSLEGFSLDSRPRQRSREKERHRSRHHHQHHSHRDRDSQSHSTRYKKAES</sequence>
<gene>
    <name evidence="3" type="ORF">PISL3812_09682</name>
</gene>
<evidence type="ECO:0000259" key="2">
    <source>
        <dbReference type="SMART" id="SM01083"/>
    </source>
</evidence>
<feature type="compositionally biased region" description="Basic and acidic residues" evidence="1">
    <location>
        <begin position="249"/>
        <end position="271"/>
    </location>
</feature>
<dbReference type="SMART" id="SM01083">
    <property type="entry name" value="Cir_N"/>
    <property type="match status" value="1"/>
</dbReference>
<accession>A0A0U1MAP1</accession>
<dbReference type="PANTHER" id="PTHR22093">
    <property type="entry name" value="LEUKOCYTE RECEPTOR CLUSTER LRC MEMBER 1"/>
    <property type="match status" value="1"/>
</dbReference>
<feature type="compositionally biased region" description="Basic residues" evidence="1">
    <location>
        <begin position="75"/>
        <end position="88"/>
    </location>
</feature>
<dbReference type="PANTHER" id="PTHR22093:SF0">
    <property type="entry name" value="LEUKOCYTE RECEPTOR CLUSTER MEMBER 1"/>
    <property type="match status" value="1"/>
</dbReference>
<proteinExistence type="predicted"/>
<dbReference type="InterPro" id="IPR019339">
    <property type="entry name" value="CIR_N_dom"/>
</dbReference>
<feature type="domain" description="CBF1-interacting co-repressor CIR N-terminal" evidence="2">
    <location>
        <begin position="10"/>
        <end position="46"/>
    </location>
</feature>
<dbReference type="EMBL" id="CVMT01000013">
    <property type="protein sequence ID" value="CRG92619.1"/>
    <property type="molecule type" value="Genomic_DNA"/>
</dbReference>
<keyword evidence="4" id="KW-1185">Reference proteome</keyword>
<reference evidence="3 4" key="1">
    <citation type="submission" date="2015-04" db="EMBL/GenBank/DDBJ databases">
        <authorList>
            <person name="Syromyatnikov M.Y."/>
            <person name="Popov V.N."/>
        </authorList>
    </citation>
    <scope>NUCLEOTIDE SEQUENCE [LARGE SCALE GENOMIC DNA]</scope>
    <source>
        <strain evidence="3">WF-38-12</strain>
    </source>
</reference>
<evidence type="ECO:0000313" key="4">
    <source>
        <dbReference type="Proteomes" id="UP000054383"/>
    </source>
</evidence>
<feature type="compositionally biased region" description="Basic and acidic residues" evidence="1">
    <location>
        <begin position="216"/>
        <end position="229"/>
    </location>
</feature>
<dbReference type="AlphaFoldDB" id="A0A0U1MAP1"/>
<evidence type="ECO:0000313" key="3">
    <source>
        <dbReference type="EMBL" id="CRG92619.1"/>
    </source>
</evidence>
<feature type="compositionally biased region" description="Basic and acidic residues" evidence="1">
    <location>
        <begin position="25"/>
        <end position="56"/>
    </location>
</feature>